<dbReference type="EC" id="2.7.1.166" evidence="4 15"/>
<keyword evidence="10 15" id="KW-0067">ATP-binding</keyword>
<name>A0ABT1QL16_9GAMM</name>
<feature type="active site" evidence="15">
    <location>
        <position position="169"/>
    </location>
</feature>
<comment type="subcellular location">
    <subcellularLocation>
        <location evidence="1 15">Cell inner membrane</location>
        <topology evidence="1 15">Peripheral membrane protein</topology>
        <orientation evidence="1 15">Cytoplasmic side</orientation>
    </subcellularLocation>
</comment>
<keyword evidence="11 15" id="KW-0448">Lipopolysaccharide biosynthesis</keyword>
<evidence type="ECO:0000256" key="8">
    <source>
        <dbReference type="ARBA" id="ARBA00022741"/>
    </source>
</evidence>
<evidence type="ECO:0000256" key="1">
    <source>
        <dbReference type="ARBA" id="ARBA00004515"/>
    </source>
</evidence>
<sequence>MNEAALKTAGAGAILCDGSIAAQVGADWFDPDYWRARSGAQAPRGGRGAAWLVQTPAGEAVLRHYRRGGALARLLGDRYLWNGAERTRPFAEFRLLQWLQTQGLPAPQPLAARYLRQGPFYRADLLMRRIPGAETLAQRLARGTLDAAGLAAVGATIARFHAAGVWHADLNAHNVLLNAAGVHLIDFDRGRRRAAGAWAAQNLARLRRSLLKLGAAPSGEAEFEQRLWQPLQQAYAAATTQLAAPGAGGRKTT</sequence>
<keyword evidence="9 15" id="KW-0418">Kinase</keyword>
<evidence type="ECO:0000313" key="16">
    <source>
        <dbReference type="EMBL" id="MCQ4163228.1"/>
    </source>
</evidence>
<evidence type="ECO:0000256" key="14">
    <source>
        <dbReference type="ARBA" id="ARBA00034417"/>
    </source>
</evidence>
<comment type="catalytic activity">
    <reaction evidence="14 15">
        <text>an alpha-Kdo-(2-&gt;6)-lipid IVA + ATP = a 4-O-phospho-alpha-Kdo-(2-&gt;6)-lipid IVA + ADP + H(+)</text>
        <dbReference type="Rhea" id="RHEA:74271"/>
        <dbReference type="ChEBI" id="CHEBI:15378"/>
        <dbReference type="ChEBI" id="CHEBI:30616"/>
        <dbReference type="ChEBI" id="CHEBI:176428"/>
        <dbReference type="ChEBI" id="CHEBI:193140"/>
        <dbReference type="ChEBI" id="CHEBI:456216"/>
        <dbReference type="EC" id="2.7.1.166"/>
    </reaction>
</comment>
<dbReference type="InterPro" id="IPR022826">
    <property type="entry name" value="KDO_kinase"/>
</dbReference>
<dbReference type="Proteomes" id="UP001165498">
    <property type="component" value="Unassembled WGS sequence"/>
</dbReference>
<dbReference type="EMBL" id="JANFQO010000001">
    <property type="protein sequence ID" value="MCQ4163228.1"/>
    <property type="molecule type" value="Genomic_DNA"/>
</dbReference>
<dbReference type="Gene3D" id="1.10.510.10">
    <property type="entry name" value="Transferase(Phosphotransferase) domain 1"/>
    <property type="match status" value="1"/>
</dbReference>
<dbReference type="SUPFAM" id="SSF56112">
    <property type="entry name" value="Protein kinase-like (PK-like)"/>
    <property type="match status" value="1"/>
</dbReference>
<evidence type="ECO:0000256" key="10">
    <source>
        <dbReference type="ARBA" id="ARBA00022840"/>
    </source>
</evidence>
<reference evidence="16" key="1">
    <citation type="submission" date="2022-07" db="EMBL/GenBank/DDBJ databases">
        <title>Tahibacter sp., a new gammaproteobacterium isolated from the silt sample collected at pig farm.</title>
        <authorList>
            <person name="Chen H."/>
        </authorList>
    </citation>
    <scope>NUCLEOTIDE SEQUENCE</scope>
    <source>
        <strain evidence="16">P2K</strain>
    </source>
</reference>
<keyword evidence="17" id="KW-1185">Reference proteome</keyword>
<comment type="caution">
    <text evidence="16">The sequence shown here is derived from an EMBL/GenBank/DDBJ whole genome shotgun (WGS) entry which is preliminary data.</text>
</comment>
<evidence type="ECO:0000256" key="11">
    <source>
        <dbReference type="ARBA" id="ARBA00022985"/>
    </source>
</evidence>
<evidence type="ECO:0000256" key="6">
    <source>
        <dbReference type="ARBA" id="ARBA00022519"/>
    </source>
</evidence>
<comment type="pathway">
    <text evidence="2 15">Bacterial outer membrane biogenesis; LPS core biosynthesis.</text>
</comment>
<keyword evidence="8 15" id="KW-0547">Nucleotide-binding</keyword>
<evidence type="ECO:0000256" key="12">
    <source>
        <dbReference type="ARBA" id="ARBA00023136"/>
    </source>
</evidence>
<evidence type="ECO:0000256" key="2">
    <source>
        <dbReference type="ARBA" id="ARBA00004713"/>
    </source>
</evidence>
<evidence type="ECO:0000256" key="15">
    <source>
        <dbReference type="HAMAP-Rule" id="MF_00521"/>
    </source>
</evidence>
<proteinExistence type="inferred from homology"/>
<protein>
    <recommendedName>
        <fullName evidence="13 15">3-deoxy-D-manno-octulosonic acid kinase</fullName>
        <shortName evidence="15">Kdo kinase</shortName>
        <ecNumber evidence="4 15">2.7.1.166</ecNumber>
    </recommendedName>
</protein>
<comment type="similarity">
    <text evidence="3 15">Belongs to the protein kinase superfamily. KdkA/RfaP family.</text>
</comment>
<evidence type="ECO:0000256" key="7">
    <source>
        <dbReference type="ARBA" id="ARBA00022679"/>
    </source>
</evidence>
<keyword evidence="5 15" id="KW-1003">Cell membrane</keyword>
<keyword evidence="12 15" id="KW-0472">Membrane</keyword>
<dbReference type="GO" id="GO:0016301">
    <property type="term" value="F:kinase activity"/>
    <property type="evidence" value="ECO:0007669"/>
    <property type="project" value="UniProtKB-KW"/>
</dbReference>
<evidence type="ECO:0000256" key="4">
    <source>
        <dbReference type="ARBA" id="ARBA00011988"/>
    </source>
</evidence>
<gene>
    <name evidence="15" type="primary">kdkA</name>
    <name evidence="16" type="ORF">NM961_00715</name>
</gene>
<dbReference type="HAMAP" id="MF_00521">
    <property type="entry name" value="KDO_kinase"/>
    <property type="match status" value="1"/>
</dbReference>
<dbReference type="InterPro" id="IPR011009">
    <property type="entry name" value="Kinase-like_dom_sf"/>
</dbReference>
<evidence type="ECO:0000256" key="9">
    <source>
        <dbReference type="ARBA" id="ARBA00022777"/>
    </source>
</evidence>
<dbReference type="NCBIfam" id="NF002475">
    <property type="entry name" value="PRK01723.1"/>
    <property type="match status" value="1"/>
</dbReference>
<organism evidence="16 17">
    <name type="scientific">Tahibacter harae</name>
    <dbReference type="NCBI Taxonomy" id="2963937"/>
    <lineage>
        <taxon>Bacteria</taxon>
        <taxon>Pseudomonadati</taxon>
        <taxon>Pseudomonadota</taxon>
        <taxon>Gammaproteobacteria</taxon>
        <taxon>Lysobacterales</taxon>
        <taxon>Rhodanobacteraceae</taxon>
        <taxon>Tahibacter</taxon>
    </lineage>
</organism>
<keyword evidence="7 15" id="KW-0808">Transferase</keyword>
<evidence type="ECO:0000256" key="3">
    <source>
        <dbReference type="ARBA" id="ARBA00010327"/>
    </source>
</evidence>
<evidence type="ECO:0000256" key="13">
    <source>
        <dbReference type="ARBA" id="ARBA00029511"/>
    </source>
</evidence>
<keyword evidence="6 15" id="KW-0997">Cell inner membrane</keyword>
<comment type="function">
    <text evidence="15">Catalyzes the ATP-dependent phosphorylation of the 3-deoxy-D-manno-octulosonic acid (Kdo) residue in Kdo-lipid IV(A) at the 4-OH position.</text>
</comment>
<dbReference type="Pfam" id="PF06293">
    <property type="entry name" value="Kdo"/>
    <property type="match status" value="1"/>
</dbReference>
<accession>A0ABT1QL16</accession>
<evidence type="ECO:0000256" key="5">
    <source>
        <dbReference type="ARBA" id="ARBA00022475"/>
    </source>
</evidence>
<evidence type="ECO:0000313" key="17">
    <source>
        <dbReference type="Proteomes" id="UP001165498"/>
    </source>
</evidence>